<reference evidence="2 3" key="1">
    <citation type="journal article" date="2017" name="Int. J. Parasitol.">
        <title>The genome of the protozoan parasite Cystoisospora suis and a reverse vaccinology approach to identify vaccine candidates.</title>
        <authorList>
            <person name="Palmieri N."/>
            <person name="Shrestha A."/>
            <person name="Ruttkowski B."/>
            <person name="Beck T."/>
            <person name="Vogl C."/>
            <person name="Tomley F."/>
            <person name="Blake D.P."/>
            <person name="Joachim A."/>
        </authorList>
    </citation>
    <scope>NUCLEOTIDE SEQUENCE [LARGE SCALE GENOMIC DNA]</scope>
    <source>
        <strain evidence="2 3">Wien I</strain>
    </source>
</reference>
<name>A0A2C6L8R3_9APIC</name>
<dbReference type="GeneID" id="94425686"/>
<keyword evidence="3" id="KW-1185">Reference proteome</keyword>
<sequence length="111" mass="11940">MSGGQNCSGGSPRSRGGEQRWYVLPVSFLSGLPHELKGVLSCLRKLSIASRSQNRLPEGSEMTKPRRMESVSSSTLHEHALFPAYFPKRYVMGTAEGSDSPPSSPQGCSGV</sequence>
<accession>A0A2C6L8R3</accession>
<comment type="caution">
    <text evidence="2">The sequence shown here is derived from an EMBL/GenBank/DDBJ whole genome shotgun (WGS) entry which is preliminary data.</text>
</comment>
<organism evidence="2 3">
    <name type="scientific">Cystoisospora suis</name>
    <dbReference type="NCBI Taxonomy" id="483139"/>
    <lineage>
        <taxon>Eukaryota</taxon>
        <taxon>Sar</taxon>
        <taxon>Alveolata</taxon>
        <taxon>Apicomplexa</taxon>
        <taxon>Conoidasida</taxon>
        <taxon>Coccidia</taxon>
        <taxon>Eucoccidiorida</taxon>
        <taxon>Eimeriorina</taxon>
        <taxon>Sarcocystidae</taxon>
        <taxon>Cystoisospora</taxon>
    </lineage>
</organism>
<evidence type="ECO:0000313" key="2">
    <source>
        <dbReference type="EMBL" id="PHJ23878.1"/>
    </source>
</evidence>
<gene>
    <name evidence="2" type="ORF">CSUI_002273</name>
</gene>
<evidence type="ECO:0000256" key="1">
    <source>
        <dbReference type="SAM" id="MobiDB-lite"/>
    </source>
</evidence>
<dbReference type="RefSeq" id="XP_067925552.1">
    <property type="nucleotide sequence ID" value="XM_068062475.1"/>
</dbReference>
<protein>
    <submittedName>
        <fullName evidence="2">Uncharacterized protein</fullName>
    </submittedName>
</protein>
<dbReference type="VEuPathDB" id="ToxoDB:CSUI_002273"/>
<dbReference type="EMBL" id="MIGC01000955">
    <property type="protein sequence ID" value="PHJ23878.1"/>
    <property type="molecule type" value="Genomic_DNA"/>
</dbReference>
<dbReference type="AlphaFoldDB" id="A0A2C6L8R3"/>
<proteinExistence type="predicted"/>
<evidence type="ECO:0000313" key="3">
    <source>
        <dbReference type="Proteomes" id="UP000221165"/>
    </source>
</evidence>
<dbReference type="Proteomes" id="UP000221165">
    <property type="component" value="Unassembled WGS sequence"/>
</dbReference>
<feature type="region of interest" description="Disordered" evidence="1">
    <location>
        <begin position="51"/>
        <end position="75"/>
    </location>
</feature>